<keyword evidence="4" id="KW-0677">Repeat</keyword>
<dbReference type="AlphaFoldDB" id="A0A0W8FMS3"/>
<dbReference type="EMBL" id="LNQE01000990">
    <property type="protein sequence ID" value="KUG22065.1"/>
    <property type="molecule type" value="Genomic_DNA"/>
</dbReference>
<keyword evidence="2" id="KW-0004">4Fe-4S</keyword>
<dbReference type="GO" id="GO:0046872">
    <property type="term" value="F:metal ion binding"/>
    <property type="evidence" value="ECO:0007669"/>
    <property type="project" value="UniProtKB-KW"/>
</dbReference>
<comment type="caution">
    <text evidence="9">The sequence shown here is derived from an EMBL/GenBank/DDBJ whole genome shotgun (WGS) entry which is preliminary data.</text>
</comment>
<evidence type="ECO:0000256" key="6">
    <source>
        <dbReference type="ARBA" id="ARBA00023004"/>
    </source>
</evidence>
<keyword evidence="1" id="KW-0813">Transport</keyword>
<keyword evidence="5" id="KW-0249">Electron transport</keyword>
<dbReference type="PANTHER" id="PTHR43687">
    <property type="entry name" value="ADENYLYLSULFATE REDUCTASE, BETA SUBUNIT"/>
    <property type="match status" value="1"/>
</dbReference>
<protein>
    <recommendedName>
        <fullName evidence="8">4Fe-4S ferredoxin-type domain-containing protein</fullName>
    </recommendedName>
</protein>
<dbReference type="PANTHER" id="PTHR43687:SF6">
    <property type="entry name" value="L-ASPARTATE SEMIALDEHYDE SULFURTRANSFERASE IRON-SULFUR SUBUNIT"/>
    <property type="match status" value="1"/>
</dbReference>
<keyword evidence="6" id="KW-0408">Iron</keyword>
<proteinExistence type="predicted"/>
<dbReference type="SUPFAM" id="SSF54862">
    <property type="entry name" value="4Fe-4S ferredoxins"/>
    <property type="match status" value="1"/>
</dbReference>
<organism evidence="9">
    <name type="scientific">hydrocarbon metagenome</name>
    <dbReference type="NCBI Taxonomy" id="938273"/>
    <lineage>
        <taxon>unclassified sequences</taxon>
        <taxon>metagenomes</taxon>
        <taxon>ecological metagenomes</taxon>
    </lineage>
</organism>
<keyword evidence="3" id="KW-0479">Metal-binding</keyword>
<sequence length="110" mass="12506">MTKISLIERLRIPTYDNEKYAHPGQVKIDLTKCNGCGLCVTICPGHALYIEGEGKDKKARMEKDFPQCMSCNACAAMCEREAIIVSVPYDFGYHFKIIDRSVMKPPRKFK</sequence>
<evidence type="ECO:0000256" key="2">
    <source>
        <dbReference type="ARBA" id="ARBA00022485"/>
    </source>
</evidence>
<feature type="domain" description="4Fe-4S ferredoxin-type" evidence="8">
    <location>
        <begin position="59"/>
        <end position="88"/>
    </location>
</feature>
<dbReference type="InterPro" id="IPR050572">
    <property type="entry name" value="Fe-S_Ferredoxin"/>
</dbReference>
<reference evidence="9" key="1">
    <citation type="journal article" date="2015" name="Proc. Natl. Acad. Sci. U.S.A.">
        <title>Networks of energetic and metabolic interactions define dynamics in microbial communities.</title>
        <authorList>
            <person name="Embree M."/>
            <person name="Liu J.K."/>
            <person name="Al-Bassam M.M."/>
            <person name="Zengler K."/>
        </authorList>
    </citation>
    <scope>NUCLEOTIDE SEQUENCE</scope>
</reference>
<accession>A0A0W8FMS3</accession>
<evidence type="ECO:0000256" key="4">
    <source>
        <dbReference type="ARBA" id="ARBA00022737"/>
    </source>
</evidence>
<gene>
    <name evidence="9" type="ORF">ASZ90_008163</name>
</gene>
<dbReference type="Gene3D" id="3.30.70.20">
    <property type="match status" value="1"/>
</dbReference>
<feature type="domain" description="4Fe-4S ferredoxin-type" evidence="8">
    <location>
        <begin position="24"/>
        <end position="53"/>
    </location>
</feature>
<evidence type="ECO:0000259" key="8">
    <source>
        <dbReference type="PROSITE" id="PS51379"/>
    </source>
</evidence>
<dbReference type="Pfam" id="PF12838">
    <property type="entry name" value="Fer4_7"/>
    <property type="match status" value="1"/>
</dbReference>
<evidence type="ECO:0000256" key="7">
    <source>
        <dbReference type="ARBA" id="ARBA00023014"/>
    </source>
</evidence>
<name>A0A0W8FMS3_9ZZZZ</name>
<dbReference type="PROSITE" id="PS00198">
    <property type="entry name" value="4FE4S_FER_1"/>
    <property type="match status" value="2"/>
</dbReference>
<keyword evidence="7" id="KW-0411">Iron-sulfur</keyword>
<dbReference type="PROSITE" id="PS51379">
    <property type="entry name" value="4FE4S_FER_2"/>
    <property type="match status" value="2"/>
</dbReference>
<evidence type="ECO:0000256" key="5">
    <source>
        <dbReference type="ARBA" id="ARBA00022982"/>
    </source>
</evidence>
<dbReference type="InterPro" id="IPR017896">
    <property type="entry name" value="4Fe4S_Fe-S-bd"/>
</dbReference>
<evidence type="ECO:0000256" key="3">
    <source>
        <dbReference type="ARBA" id="ARBA00022723"/>
    </source>
</evidence>
<evidence type="ECO:0000313" key="9">
    <source>
        <dbReference type="EMBL" id="KUG22065.1"/>
    </source>
</evidence>
<evidence type="ECO:0000256" key="1">
    <source>
        <dbReference type="ARBA" id="ARBA00022448"/>
    </source>
</evidence>
<dbReference type="GO" id="GO:0051539">
    <property type="term" value="F:4 iron, 4 sulfur cluster binding"/>
    <property type="evidence" value="ECO:0007669"/>
    <property type="project" value="UniProtKB-KW"/>
</dbReference>
<dbReference type="InterPro" id="IPR017900">
    <property type="entry name" value="4Fe4S_Fe_S_CS"/>
</dbReference>